<dbReference type="EMBL" id="CP125942">
    <property type="protein sequence ID" value="XAO45862.1"/>
    <property type="molecule type" value="Genomic_DNA"/>
</dbReference>
<dbReference type="Proteomes" id="UP001486888">
    <property type="component" value="Chromosome"/>
</dbReference>
<sequence>MSSKILASLSVAFGVVALILLAIPLNVDGMTCGISAGALGWGPESEHLREGNVCIALQEQVFAIAVAIQIIGIVLAITTLALTRAQPQKSLSV</sequence>
<keyword evidence="1" id="KW-0812">Transmembrane</keyword>
<proteinExistence type="predicted"/>
<protein>
    <submittedName>
        <fullName evidence="2">Uncharacterized protein</fullName>
    </submittedName>
</protein>
<reference evidence="2 3" key="1">
    <citation type="submission" date="2023-05" db="EMBL/GenBank/DDBJ databases">
        <title>Glutamicibacter sp. B1, complete genome.</title>
        <authorList>
            <person name="Long Y.H."/>
            <person name="Fang T."/>
            <person name="Li X.Y."/>
        </authorList>
    </citation>
    <scope>NUCLEOTIDE SEQUENCE [LARGE SCALE GENOMIC DNA]</scope>
    <source>
        <strain evidence="2 3">B1</strain>
    </source>
</reference>
<evidence type="ECO:0000313" key="3">
    <source>
        <dbReference type="Proteomes" id="UP001486888"/>
    </source>
</evidence>
<keyword evidence="1" id="KW-0472">Membrane</keyword>
<name>A0AAU6WEA6_9MICC</name>
<keyword evidence="1" id="KW-1133">Transmembrane helix</keyword>
<organism evidence="2 3">
    <name type="scientific">Glutamicibacter ectropisis</name>
    <dbReference type="NCBI Taxonomy" id="3046593"/>
    <lineage>
        <taxon>Bacteria</taxon>
        <taxon>Bacillati</taxon>
        <taxon>Actinomycetota</taxon>
        <taxon>Actinomycetes</taxon>
        <taxon>Micrococcales</taxon>
        <taxon>Micrococcaceae</taxon>
        <taxon>Glutamicibacter</taxon>
    </lineage>
</organism>
<keyword evidence="3" id="KW-1185">Reference proteome</keyword>
<evidence type="ECO:0000256" key="1">
    <source>
        <dbReference type="SAM" id="Phobius"/>
    </source>
</evidence>
<dbReference type="KEGG" id="gey:QMQ05_16260"/>
<feature type="transmembrane region" description="Helical" evidence="1">
    <location>
        <begin position="60"/>
        <end position="82"/>
    </location>
</feature>
<dbReference type="RefSeq" id="WP_345471750.1">
    <property type="nucleotide sequence ID" value="NZ_CP125942.1"/>
</dbReference>
<evidence type="ECO:0000313" key="2">
    <source>
        <dbReference type="EMBL" id="XAO45862.1"/>
    </source>
</evidence>
<gene>
    <name evidence="2" type="ORF">QMQ05_16260</name>
</gene>
<accession>A0AAU6WEA6</accession>
<dbReference type="AlphaFoldDB" id="A0AAU6WEA6"/>